<proteinExistence type="predicted"/>
<dbReference type="AlphaFoldDB" id="A0AA39LHD1"/>
<comment type="caution">
    <text evidence="1">The sequence shown here is derived from an EMBL/GenBank/DDBJ whole genome shotgun (WGS) entry which is preliminary data.</text>
</comment>
<dbReference type="EMBL" id="JAUCMV010000005">
    <property type="protein sequence ID" value="KAK0397741.1"/>
    <property type="molecule type" value="Genomic_DNA"/>
</dbReference>
<reference evidence="1" key="1">
    <citation type="submission" date="2023-06" db="EMBL/GenBank/DDBJ databases">
        <title>Genomic analysis of the entomopathogenic nematode Steinernema hermaphroditum.</title>
        <authorList>
            <person name="Schwarz E.M."/>
            <person name="Heppert J.K."/>
            <person name="Baniya A."/>
            <person name="Schwartz H.T."/>
            <person name="Tan C.-H."/>
            <person name="Antoshechkin I."/>
            <person name="Sternberg P.W."/>
            <person name="Goodrich-Blair H."/>
            <person name="Dillman A.R."/>
        </authorList>
    </citation>
    <scope>NUCLEOTIDE SEQUENCE</scope>
    <source>
        <strain evidence="1">PS9179</strain>
        <tissue evidence="1">Whole animal</tissue>
    </source>
</reference>
<protein>
    <submittedName>
        <fullName evidence="1">Uncharacterized protein</fullName>
    </submittedName>
</protein>
<evidence type="ECO:0000313" key="1">
    <source>
        <dbReference type="EMBL" id="KAK0397741.1"/>
    </source>
</evidence>
<sequence>MFNSHKNMLSPRTHVFVIPATEELLEQFREQLHEESEPTGQSLTFSSVSPSSVHLCIPSSTTVLLLGRTVNEDAKNLISNILRLRLTWNTTDLLIIAKHELTAPDKEAIERFVEKARREWSETWGEELARLRKLRPCKTLEDRIQTVRKWAKRAELPVDLAIVEEGDIKNELTMHLHIGGPFRLSPVLGPSLSLKPPALHWANWPHESELQVSLRAELPENCVTEEFFRKITEKVKNTFTWDYVYDWVSGVFVKQNEVKIVVSEVRKSVVEMAARVDIDELEEDHERAMRTLWPLFAPVVASFAQNALEIPHTMYLVLVGAPFFNKEVSHSARAFEITELLCALNIARNVVFRVEDESVRLQVDNVFPDRRPKTAADIWTNDVRIEIIATPTSPQETNNFAIEENRTASSESPMFLSAFKSKQKGRRVSFGAIRLLPAFGDEPGPSNALHVEHPILEDHSVVSDYVDRLLNGIMEETITPR</sequence>
<gene>
    <name evidence="1" type="ORF">QR680_002246</name>
</gene>
<name>A0AA39LHD1_9BILA</name>
<accession>A0AA39LHD1</accession>
<organism evidence="1 2">
    <name type="scientific">Steinernema hermaphroditum</name>
    <dbReference type="NCBI Taxonomy" id="289476"/>
    <lineage>
        <taxon>Eukaryota</taxon>
        <taxon>Metazoa</taxon>
        <taxon>Ecdysozoa</taxon>
        <taxon>Nematoda</taxon>
        <taxon>Chromadorea</taxon>
        <taxon>Rhabditida</taxon>
        <taxon>Tylenchina</taxon>
        <taxon>Panagrolaimomorpha</taxon>
        <taxon>Strongyloidoidea</taxon>
        <taxon>Steinernematidae</taxon>
        <taxon>Steinernema</taxon>
    </lineage>
</organism>
<dbReference type="Proteomes" id="UP001175271">
    <property type="component" value="Unassembled WGS sequence"/>
</dbReference>
<evidence type="ECO:0000313" key="2">
    <source>
        <dbReference type="Proteomes" id="UP001175271"/>
    </source>
</evidence>
<keyword evidence="2" id="KW-1185">Reference proteome</keyword>